<gene>
    <name evidence="1" type="ORF">Tci_540635</name>
</gene>
<feature type="non-terminal residue" evidence="1">
    <location>
        <position position="204"/>
    </location>
</feature>
<organism evidence="1">
    <name type="scientific">Tanacetum cinerariifolium</name>
    <name type="common">Dalmatian daisy</name>
    <name type="synonym">Chrysanthemum cinerariifolium</name>
    <dbReference type="NCBI Taxonomy" id="118510"/>
    <lineage>
        <taxon>Eukaryota</taxon>
        <taxon>Viridiplantae</taxon>
        <taxon>Streptophyta</taxon>
        <taxon>Embryophyta</taxon>
        <taxon>Tracheophyta</taxon>
        <taxon>Spermatophyta</taxon>
        <taxon>Magnoliopsida</taxon>
        <taxon>eudicotyledons</taxon>
        <taxon>Gunneridae</taxon>
        <taxon>Pentapetalae</taxon>
        <taxon>asterids</taxon>
        <taxon>campanulids</taxon>
        <taxon>Asterales</taxon>
        <taxon>Asteraceae</taxon>
        <taxon>Asteroideae</taxon>
        <taxon>Anthemideae</taxon>
        <taxon>Anthemidinae</taxon>
        <taxon>Tanacetum</taxon>
    </lineage>
</organism>
<feature type="non-terminal residue" evidence="1">
    <location>
        <position position="1"/>
    </location>
</feature>
<name>A0A699IS96_TANCI</name>
<sequence length="204" mass="23011">NHEYCYDTFETTEDATRAYDDMVDEQGSSVSLILAMEVCEREKELATRAWKRIAVVRPSGSRKGWSALMCPTSAAIDEPIDTFVDGVIYALSNFTTPLSDPFITPLKVPPEMLAAGEDCLANCLAYRRKSLQAIRDQHCRERQPMTNIVANLQRGVSICDDKDDQWPILLLTWEEECRYATTFLEILMMGNDSIRRSSARASGN</sequence>
<dbReference type="AlphaFoldDB" id="A0A699IS96"/>
<comment type="caution">
    <text evidence="1">The sequence shown here is derived from an EMBL/GenBank/DDBJ whole genome shotgun (WGS) entry which is preliminary data.</text>
</comment>
<protein>
    <submittedName>
        <fullName evidence="1">Uncharacterized protein</fullName>
    </submittedName>
</protein>
<accession>A0A699IS96</accession>
<reference evidence="1" key="1">
    <citation type="journal article" date="2019" name="Sci. Rep.">
        <title>Draft genome of Tanacetum cinerariifolium, the natural source of mosquito coil.</title>
        <authorList>
            <person name="Yamashiro T."/>
            <person name="Shiraishi A."/>
            <person name="Satake H."/>
            <person name="Nakayama K."/>
        </authorList>
    </citation>
    <scope>NUCLEOTIDE SEQUENCE</scope>
</reference>
<evidence type="ECO:0000313" key="1">
    <source>
        <dbReference type="EMBL" id="GEZ68662.1"/>
    </source>
</evidence>
<dbReference type="EMBL" id="BKCJ010310049">
    <property type="protein sequence ID" value="GEZ68662.1"/>
    <property type="molecule type" value="Genomic_DNA"/>
</dbReference>
<proteinExistence type="predicted"/>